<evidence type="ECO:0000256" key="2">
    <source>
        <dbReference type="SAM" id="SignalP"/>
    </source>
</evidence>
<dbReference type="AlphaFoldDB" id="A0A243W740"/>
<feature type="compositionally biased region" description="Pro residues" evidence="1">
    <location>
        <begin position="161"/>
        <end position="174"/>
    </location>
</feature>
<dbReference type="Pfam" id="PF14771">
    <property type="entry name" value="DUF4476"/>
    <property type="match status" value="1"/>
</dbReference>
<comment type="caution">
    <text evidence="4">The sequence shown here is derived from an EMBL/GenBank/DDBJ whole genome shotgun (WGS) entry which is preliminary data.</text>
</comment>
<sequence length="296" mass="32231">MKKTLLLCLSTLLLLSFRGMAAPATVNFASERGLPFQLVFDGRPLLRTSASRVRIDRLTPGFHWAEFRIPTAFGGAVNYRTRLFLDPGLETSFVLLARSGYPPVLRKVAAVPIRTGGFYPPNSPGYPGGTYNDPGYGASPDGSGRNDSGVNNEGGYSGPANPIPGPNGPDPNYPNTPNNYPSAPAPAPYPNNGSGTYYQAMSAADVDGLLQFLQKKSFDDNKLPVIKQALGESLVQSADLARLMQTLSFESNRLELAKYAYARVADRQNFYRVYDALQYTASSRELQDFVSQQRGQ</sequence>
<dbReference type="OrthoDB" id="877750at2"/>
<protein>
    <recommendedName>
        <fullName evidence="3">DUF4476 domain-containing protein</fullName>
    </recommendedName>
</protein>
<dbReference type="EMBL" id="MTSE01000025">
    <property type="protein sequence ID" value="OUJ70221.1"/>
    <property type="molecule type" value="Genomic_DNA"/>
</dbReference>
<evidence type="ECO:0000256" key="1">
    <source>
        <dbReference type="SAM" id="MobiDB-lite"/>
    </source>
</evidence>
<keyword evidence="2" id="KW-0732">Signal</keyword>
<name>A0A243W740_9BACT</name>
<evidence type="ECO:0000313" key="5">
    <source>
        <dbReference type="Proteomes" id="UP000194873"/>
    </source>
</evidence>
<proteinExistence type="predicted"/>
<keyword evidence="5" id="KW-1185">Reference proteome</keyword>
<feature type="chain" id="PRO_5012625253" description="DUF4476 domain-containing protein" evidence="2">
    <location>
        <begin position="22"/>
        <end position="296"/>
    </location>
</feature>
<dbReference type="InterPro" id="IPR028011">
    <property type="entry name" value="DUF4476"/>
</dbReference>
<feature type="region of interest" description="Disordered" evidence="1">
    <location>
        <begin position="119"/>
        <end position="188"/>
    </location>
</feature>
<evidence type="ECO:0000313" key="4">
    <source>
        <dbReference type="EMBL" id="OUJ70221.1"/>
    </source>
</evidence>
<feature type="signal peptide" evidence="2">
    <location>
        <begin position="1"/>
        <end position="21"/>
    </location>
</feature>
<gene>
    <name evidence="4" type="ORF">BXP70_25000</name>
</gene>
<dbReference type="RefSeq" id="WP_086596851.1">
    <property type="nucleotide sequence ID" value="NZ_MTSE01000025.1"/>
</dbReference>
<evidence type="ECO:0000259" key="3">
    <source>
        <dbReference type="Pfam" id="PF14771"/>
    </source>
</evidence>
<dbReference type="Proteomes" id="UP000194873">
    <property type="component" value="Unassembled WGS sequence"/>
</dbReference>
<feature type="domain" description="DUF4476" evidence="3">
    <location>
        <begin position="201"/>
        <end position="289"/>
    </location>
</feature>
<reference evidence="4 5" key="1">
    <citation type="submission" date="2017-01" db="EMBL/GenBank/DDBJ databases">
        <title>A new Hymenobacter.</title>
        <authorList>
            <person name="Liang Y."/>
            <person name="Feng F."/>
        </authorList>
    </citation>
    <scope>NUCLEOTIDE SEQUENCE [LARGE SCALE GENOMIC DNA]</scope>
    <source>
        <strain evidence="4">MIMBbqt21</strain>
    </source>
</reference>
<accession>A0A243W740</accession>
<organism evidence="4 5">
    <name type="scientific">Hymenobacter crusticola</name>
    <dbReference type="NCBI Taxonomy" id="1770526"/>
    <lineage>
        <taxon>Bacteria</taxon>
        <taxon>Pseudomonadati</taxon>
        <taxon>Bacteroidota</taxon>
        <taxon>Cytophagia</taxon>
        <taxon>Cytophagales</taxon>
        <taxon>Hymenobacteraceae</taxon>
        <taxon>Hymenobacter</taxon>
    </lineage>
</organism>